<proteinExistence type="inferred from homology"/>
<feature type="region of interest" description="Disordered" evidence="13">
    <location>
        <begin position="453"/>
        <end position="490"/>
    </location>
</feature>
<keyword evidence="4" id="KW-1003">Cell membrane</keyword>
<evidence type="ECO:0000313" key="15">
    <source>
        <dbReference type="WBParaSite" id="ACRNAN_scaffold2179.g32235.t1"/>
    </source>
</evidence>
<evidence type="ECO:0000256" key="1">
    <source>
        <dbReference type="ARBA" id="ARBA00004610"/>
    </source>
</evidence>
<gene>
    <name evidence="12" type="primary">inx</name>
</gene>
<dbReference type="GO" id="GO:0005243">
    <property type="term" value="F:gap junction channel activity"/>
    <property type="evidence" value="ECO:0007669"/>
    <property type="project" value="TreeGrafter"/>
</dbReference>
<dbReference type="InterPro" id="IPR000990">
    <property type="entry name" value="Innexin"/>
</dbReference>
<evidence type="ECO:0000256" key="13">
    <source>
        <dbReference type="SAM" id="MobiDB-lite"/>
    </source>
</evidence>
<accession>A0A914D9R3</accession>
<dbReference type="PANTHER" id="PTHR11893">
    <property type="entry name" value="INNEXIN"/>
    <property type="match status" value="1"/>
</dbReference>
<protein>
    <recommendedName>
        <fullName evidence="12">Innexin</fullName>
    </recommendedName>
</protein>
<evidence type="ECO:0000256" key="5">
    <source>
        <dbReference type="ARBA" id="ARBA00022692"/>
    </source>
</evidence>
<keyword evidence="11 12" id="KW-0407">Ion channel</keyword>
<evidence type="ECO:0000256" key="6">
    <source>
        <dbReference type="ARBA" id="ARBA00022868"/>
    </source>
</evidence>
<keyword evidence="8 12" id="KW-1133">Transmembrane helix</keyword>
<dbReference type="GO" id="GO:0005886">
    <property type="term" value="C:plasma membrane"/>
    <property type="evidence" value="ECO:0007669"/>
    <property type="project" value="UniProtKB-SubCell"/>
</dbReference>
<keyword evidence="5 12" id="KW-0812">Transmembrane</keyword>
<dbReference type="AlphaFoldDB" id="A0A914D9R3"/>
<keyword evidence="7" id="KW-0965">Cell junction</keyword>
<dbReference type="Pfam" id="PF00876">
    <property type="entry name" value="Innexin"/>
    <property type="match status" value="1"/>
</dbReference>
<evidence type="ECO:0000256" key="3">
    <source>
        <dbReference type="ARBA" id="ARBA00022448"/>
    </source>
</evidence>
<feature type="region of interest" description="Disordered" evidence="13">
    <location>
        <begin position="515"/>
        <end position="553"/>
    </location>
</feature>
<dbReference type="WBParaSite" id="ACRNAN_scaffold2179.g32235.t1">
    <property type="protein sequence ID" value="ACRNAN_scaffold2179.g32235.t1"/>
    <property type="gene ID" value="ACRNAN_scaffold2179.g32235"/>
</dbReference>
<organism evidence="14 15">
    <name type="scientific">Acrobeloides nanus</name>
    <dbReference type="NCBI Taxonomy" id="290746"/>
    <lineage>
        <taxon>Eukaryota</taxon>
        <taxon>Metazoa</taxon>
        <taxon>Ecdysozoa</taxon>
        <taxon>Nematoda</taxon>
        <taxon>Chromadorea</taxon>
        <taxon>Rhabditida</taxon>
        <taxon>Tylenchina</taxon>
        <taxon>Cephalobomorpha</taxon>
        <taxon>Cephaloboidea</taxon>
        <taxon>Cephalobidae</taxon>
        <taxon>Acrobeloides</taxon>
    </lineage>
</organism>
<keyword evidence="6" id="KW-0303">Gap junction</keyword>
<comment type="function">
    <text evidence="12">Structural component of the gap junctions.</text>
</comment>
<keyword evidence="10 12" id="KW-0472">Membrane</keyword>
<feature type="transmembrane region" description="Helical" evidence="12">
    <location>
        <begin position="288"/>
        <end position="311"/>
    </location>
</feature>
<dbReference type="GO" id="GO:0005921">
    <property type="term" value="C:gap junction"/>
    <property type="evidence" value="ECO:0007669"/>
    <property type="project" value="UniProtKB-SubCell"/>
</dbReference>
<comment type="similarity">
    <text evidence="12">Belongs to the pannexin family.</text>
</comment>
<evidence type="ECO:0000256" key="11">
    <source>
        <dbReference type="ARBA" id="ARBA00023303"/>
    </source>
</evidence>
<dbReference type="Proteomes" id="UP000887540">
    <property type="component" value="Unplaced"/>
</dbReference>
<keyword evidence="3 12" id="KW-0813">Transport</keyword>
<dbReference type="PANTHER" id="PTHR11893:SF14">
    <property type="entry name" value="INNEXIN-10"/>
    <property type="match status" value="1"/>
</dbReference>
<evidence type="ECO:0000256" key="2">
    <source>
        <dbReference type="ARBA" id="ARBA00004651"/>
    </source>
</evidence>
<keyword evidence="9 12" id="KW-0406">Ion transport</keyword>
<feature type="transmembrane region" description="Helical" evidence="12">
    <location>
        <begin position="188"/>
        <end position="214"/>
    </location>
</feature>
<keyword evidence="14" id="KW-1185">Reference proteome</keyword>
<comment type="subcellular location">
    <subcellularLocation>
        <location evidence="1">Cell junction</location>
        <location evidence="1">Gap junction</location>
    </subcellularLocation>
    <subcellularLocation>
        <location evidence="2 12">Cell membrane</location>
        <topology evidence="2 12">Multi-pass membrane protein</topology>
    </subcellularLocation>
</comment>
<comment type="caution">
    <text evidence="12">Lacks conserved residue(s) required for the propagation of feature annotation.</text>
</comment>
<evidence type="ECO:0000256" key="12">
    <source>
        <dbReference type="RuleBase" id="RU010713"/>
    </source>
</evidence>
<dbReference type="GO" id="GO:0034220">
    <property type="term" value="P:monoatomic ion transmembrane transport"/>
    <property type="evidence" value="ECO:0007669"/>
    <property type="project" value="UniProtKB-KW"/>
</dbReference>
<dbReference type="PROSITE" id="PS51013">
    <property type="entry name" value="PANNEXIN"/>
    <property type="match status" value="1"/>
</dbReference>
<sequence>MVLTAVLSMFRYVTEIDDKDFVDRMHSYFTANLLIGLSILVSFKQFGGSPIECLVPDIFSGSWEQYAENYCWAQDTYYVPMPDVIENLNINDKRQRKISYYQWVPFFLLIEAACFRLPSLLWKYMSGHSGIKIQEVLKLSSDPNNIKPDIKKANIKSLTIHLQGALRFHKRLKTREILPHRMLIPFNLAYTASFVTCMYLLTKFAYLLNVWIQLLLMNHFLETDKYSLYGFGAIIDLLNGTTWEKSGVFPRVSLCDFDVRVMGNVQQHTIQCVLVINIFNEKIFVFLWFWYLCLLIFTLGSFLYWLLIAILPWPNRRFIGRHLEMSEMPFDPEENSESIKRFIDGYLRSDGIFVIRMLTLHSGVIFGTELVLSLWQSYYGIEEKLKRSTSFPDVRKWPEDTKMNLENADNTLRYRKALPSHHDLDKYDLTTRLIPPPPPDSRLINRILNATATSSSNTSGQNTALASPQHIGGSQSNNHDHDQYPPSYDRPPNLVPDVYHRDINIIRTPSGLAIAPMARQTPPPPSRSISEQKSPPRVVGRDAGNSLTYRRAY</sequence>
<evidence type="ECO:0000256" key="4">
    <source>
        <dbReference type="ARBA" id="ARBA00022475"/>
    </source>
</evidence>
<reference evidence="15" key="1">
    <citation type="submission" date="2022-11" db="UniProtKB">
        <authorList>
            <consortium name="WormBaseParasite"/>
        </authorList>
    </citation>
    <scope>IDENTIFICATION</scope>
</reference>
<dbReference type="PRINTS" id="PR01262">
    <property type="entry name" value="INNEXIN"/>
</dbReference>
<feature type="compositionally biased region" description="Low complexity" evidence="13">
    <location>
        <begin position="453"/>
        <end position="464"/>
    </location>
</feature>
<evidence type="ECO:0000256" key="7">
    <source>
        <dbReference type="ARBA" id="ARBA00022949"/>
    </source>
</evidence>
<evidence type="ECO:0000256" key="9">
    <source>
        <dbReference type="ARBA" id="ARBA00023065"/>
    </source>
</evidence>
<evidence type="ECO:0000256" key="10">
    <source>
        <dbReference type="ARBA" id="ARBA00023136"/>
    </source>
</evidence>
<evidence type="ECO:0000313" key="14">
    <source>
        <dbReference type="Proteomes" id="UP000887540"/>
    </source>
</evidence>
<name>A0A914D9R3_9BILA</name>
<evidence type="ECO:0000256" key="8">
    <source>
        <dbReference type="ARBA" id="ARBA00022989"/>
    </source>
</evidence>